<comment type="caution">
    <text evidence="2">The sequence shown here is derived from an EMBL/GenBank/DDBJ whole genome shotgun (WGS) entry which is preliminary data.</text>
</comment>
<dbReference type="OrthoDB" id="6132759at2759"/>
<sequence length="92" mass="10429">MNVTTAFGSNREFSIFDISFYWYKVIGAILIFVCAVPLSYIWPPDKNDNLNPKLYSPFVRQLLNVSEAEVELEEVPLKETPSKEGQQENGAA</sequence>
<keyword evidence="1" id="KW-0472">Membrane</keyword>
<name>A0A484B370_DRONA</name>
<evidence type="ECO:0000313" key="3">
    <source>
        <dbReference type="Proteomes" id="UP000295192"/>
    </source>
</evidence>
<keyword evidence="1" id="KW-0812">Transmembrane</keyword>
<proteinExistence type="predicted"/>
<reference evidence="2 3" key="1">
    <citation type="journal article" date="2019" name="J. Hered.">
        <title>An Improved Genome Assembly for Drosophila navojoa, the Basal Species in the mojavensis Cluster.</title>
        <authorList>
            <person name="Vanderlinde T."/>
            <person name="Dupim E.G."/>
            <person name="Nazario-Yepiz N.O."/>
            <person name="Carvalho A.B."/>
        </authorList>
    </citation>
    <scope>NUCLEOTIDE SEQUENCE [LARGE SCALE GENOMIC DNA]</scope>
    <source>
        <strain evidence="2">Navoj_Jal97</strain>
        <tissue evidence="2">Whole organism</tissue>
    </source>
</reference>
<gene>
    <name evidence="2" type="ORF">AWZ03_010505</name>
</gene>
<dbReference type="STRING" id="7232.A0A484B370"/>
<dbReference type="AlphaFoldDB" id="A0A484B370"/>
<dbReference type="Proteomes" id="UP000295192">
    <property type="component" value="Unassembled WGS sequence"/>
</dbReference>
<dbReference type="EMBL" id="LSRL02000179">
    <property type="protein sequence ID" value="TDG43089.1"/>
    <property type="molecule type" value="Genomic_DNA"/>
</dbReference>
<organism evidence="2 3">
    <name type="scientific">Drosophila navojoa</name>
    <name type="common">Fruit fly</name>
    <dbReference type="NCBI Taxonomy" id="7232"/>
    <lineage>
        <taxon>Eukaryota</taxon>
        <taxon>Metazoa</taxon>
        <taxon>Ecdysozoa</taxon>
        <taxon>Arthropoda</taxon>
        <taxon>Hexapoda</taxon>
        <taxon>Insecta</taxon>
        <taxon>Pterygota</taxon>
        <taxon>Neoptera</taxon>
        <taxon>Endopterygota</taxon>
        <taxon>Diptera</taxon>
        <taxon>Brachycera</taxon>
        <taxon>Muscomorpha</taxon>
        <taxon>Ephydroidea</taxon>
        <taxon>Drosophilidae</taxon>
        <taxon>Drosophila</taxon>
    </lineage>
</organism>
<evidence type="ECO:0000313" key="2">
    <source>
        <dbReference type="EMBL" id="TDG43089.1"/>
    </source>
</evidence>
<keyword evidence="1" id="KW-1133">Transmembrane helix</keyword>
<protein>
    <submittedName>
        <fullName evidence="2">Uncharacterized protein</fullName>
    </submittedName>
</protein>
<evidence type="ECO:0000256" key="1">
    <source>
        <dbReference type="SAM" id="Phobius"/>
    </source>
</evidence>
<accession>A0A484B370</accession>
<keyword evidence="3" id="KW-1185">Reference proteome</keyword>
<feature type="transmembrane region" description="Helical" evidence="1">
    <location>
        <begin position="20"/>
        <end position="42"/>
    </location>
</feature>